<dbReference type="GO" id="GO:0006260">
    <property type="term" value="P:DNA replication"/>
    <property type="evidence" value="ECO:0007669"/>
    <property type="project" value="UniProtKB-UniRule"/>
</dbReference>
<dbReference type="Gene3D" id="3.30.70.1620">
    <property type="match status" value="1"/>
</dbReference>
<dbReference type="SUPFAM" id="SSF75553">
    <property type="entry name" value="Smc hinge domain"/>
    <property type="match status" value="1"/>
</dbReference>
<sequence>MYFKKLELIGFKSFAEKTKLHFEPGVTAIVGPNGCGKSNISDSIKWVFGEQSPKSLRASRMEDVIFNGTDKKEPVNMAEVSITFSNESKILPIEYDEVVITRRLFRSGESEYLLNKMPVRLKDIQELLMGTGIGTESYSIIEQGQIDLILSSKPEERRYIFEEASGITRYKSKKKEALSKLEQTENNLLRVNDIIEEVRRHISSIERQAKKAEKYKQEFENLKTLDTKFSLFNYKNLKNEEKIISVEIGDLKNKGNEFNIRIAHLNEVIEKLRFDMSVLSEKFSSLQNRLFEISSTTDKNSHKLAVNKERVAELEQSKITLTEELQKGGARRIEFESSLKLLRDRVTNFTSDKNAKQALIDEKEKEHTTFSKEIEIHHKEIADSKSQTVENFARQSKFNNELARLSTEMQGQSTRLKRLRMEKEKVRGELDLVGAEFSHIDGEAKNISDTLSGLNREKGSKQEGASSRRAKIETLNKEIAESQKETNLLKSRLQLLEELVQNYEGFDKGTRHILETKKKGDFSNLEGPLCNVIDVDENLETVMEIALGEELQSFIVRSRREAQDILSYLKDNNLGRVSVIVMEDLPRINSTSQGRVQSLKPLSEIIKAKSGYDNVLQYLLRDIYVADNSQIGFDAIDRLEPQARIITNRGELIQKGKISGGAARRNSDVSIIGRDRKIKEIRAKIEEFDRKLTKLTEVLESEKLALSAADREIADLDDRIRREEIRLANIATRKQAVETHLNRLKDENNILETETEEIKTLLVEFTGRQENMKNELKTTEDEKGRLENLIITVQSSIEKKTKLREDLLIELTRYRTEMASLDREEKNLVENLSREETGFFELSTSIDIKKKQLVDGSQKVEELRVENNTLESENTRNGSEKEGLEKEVETLRNEKARFMEEISKEEQGMQEEKSSSEKSRESLHSLEMKKAELSYQQNTLKERVSQSYKVNLDELQLSLDESFDVEEIQRNIDEMKVRLEKMGTVNLVAIEEHQELQERFNFLTHQQQDLLTAKDSLMKAIQKINKTTRALFLETFTKIQNEFKSFFRLLFGGGQAELVLLDENDILESGVEIVVRPPGKKLQNISLLSGGEKTLTAIALLFAIFKVKPSPFCVLDEMDAALDESNVGRFSNVLKDFIKTSQFIMITHNKKTIELASVMYGITMEESGVSKIVSVKFSDTKKEEQKAEILAQP</sequence>
<dbReference type="PANTHER" id="PTHR43977">
    <property type="entry name" value="STRUCTURAL MAINTENANCE OF CHROMOSOMES PROTEIN 3"/>
    <property type="match status" value="1"/>
</dbReference>
<dbReference type="Pfam" id="PF02463">
    <property type="entry name" value="SMC_N"/>
    <property type="match status" value="1"/>
</dbReference>
<dbReference type="InterPro" id="IPR003395">
    <property type="entry name" value="RecF/RecN/SMC_N"/>
</dbReference>
<proteinExistence type="inferred from homology"/>
<dbReference type="GO" id="GO:0030261">
    <property type="term" value="P:chromosome condensation"/>
    <property type="evidence" value="ECO:0007669"/>
    <property type="project" value="InterPro"/>
</dbReference>
<comment type="function">
    <text evidence="7">Required for chromosome condensation and partitioning.</text>
</comment>
<keyword evidence="4 7" id="KW-0067">ATP-binding</keyword>
<keyword evidence="3 7" id="KW-0547">Nucleotide-binding</keyword>
<dbReference type="InterPro" id="IPR010935">
    <property type="entry name" value="SMC_hinge"/>
</dbReference>
<dbReference type="GO" id="GO:0005524">
    <property type="term" value="F:ATP binding"/>
    <property type="evidence" value="ECO:0007669"/>
    <property type="project" value="UniProtKB-UniRule"/>
</dbReference>
<feature type="coiled-coil region" evidence="7">
    <location>
        <begin position="465"/>
        <end position="499"/>
    </location>
</feature>
<organism evidence="10 11">
    <name type="scientific">Candidatus Aquitaenariimonas noxiae</name>
    <dbReference type="NCBI Taxonomy" id="1974741"/>
    <lineage>
        <taxon>Bacteria</taxon>
        <taxon>Pseudomonadati</taxon>
        <taxon>Candidatus Omnitrophota</taxon>
        <taxon>Candidatus Aquitaenariimonas</taxon>
    </lineage>
</organism>
<reference evidence="10 11" key="1">
    <citation type="submission" date="2017-09" db="EMBL/GenBank/DDBJ databases">
        <title>Depth-based differentiation of microbial function through sediment-hosted aquifers and enrichment of novel symbionts in the deep terrestrial subsurface.</title>
        <authorList>
            <person name="Probst A.J."/>
            <person name="Ladd B."/>
            <person name="Jarett J.K."/>
            <person name="Geller-Mcgrath D.E."/>
            <person name="Sieber C.M."/>
            <person name="Emerson J.B."/>
            <person name="Anantharaman K."/>
            <person name="Thomas B.C."/>
            <person name="Malmstrom R."/>
            <person name="Stieglmeier M."/>
            <person name="Klingl A."/>
            <person name="Woyke T."/>
            <person name="Ryan C.M."/>
            <person name="Banfield J.F."/>
        </authorList>
    </citation>
    <scope>NUCLEOTIDE SEQUENCE [LARGE SCALE GENOMIC DNA]</scope>
    <source>
        <strain evidence="10">CG07_land_8_20_14_0_80_42_15</strain>
    </source>
</reference>
<dbReference type="InterPro" id="IPR011890">
    <property type="entry name" value="SMC_prok"/>
</dbReference>
<evidence type="ECO:0000256" key="7">
    <source>
        <dbReference type="HAMAP-Rule" id="MF_01894"/>
    </source>
</evidence>
<dbReference type="SMART" id="SM00968">
    <property type="entry name" value="SMC_hinge"/>
    <property type="match status" value="1"/>
</dbReference>
<comment type="domain">
    <text evidence="7">Contains large globular domains required for ATP hydrolysis at each terminus and a third globular domain forming a flexible hinge near the middle of the molecule. These domains are separated by coiled-coil structures.</text>
</comment>
<comment type="caution">
    <text evidence="10">The sequence shown here is derived from an EMBL/GenBank/DDBJ whole genome shotgun (WGS) entry which is preliminary data.</text>
</comment>
<evidence type="ECO:0000256" key="1">
    <source>
        <dbReference type="ARBA" id="ARBA00004496"/>
    </source>
</evidence>
<feature type="domain" description="SMC hinge" evidence="9">
    <location>
        <begin position="523"/>
        <end position="636"/>
    </location>
</feature>
<feature type="coiled-coil region" evidence="7">
    <location>
        <begin position="167"/>
        <end position="254"/>
    </location>
</feature>
<dbReference type="AlphaFoldDB" id="A0A2J0KQB2"/>
<dbReference type="Gene3D" id="3.40.50.300">
    <property type="entry name" value="P-loop containing nucleotide triphosphate hydrolases"/>
    <property type="match status" value="2"/>
</dbReference>
<evidence type="ECO:0000259" key="9">
    <source>
        <dbReference type="SMART" id="SM00968"/>
    </source>
</evidence>
<evidence type="ECO:0000256" key="4">
    <source>
        <dbReference type="ARBA" id="ARBA00022840"/>
    </source>
</evidence>
<dbReference type="EMBL" id="PEWV01000076">
    <property type="protein sequence ID" value="PIU40832.1"/>
    <property type="molecule type" value="Genomic_DNA"/>
</dbReference>
<dbReference type="InterPro" id="IPR024704">
    <property type="entry name" value="SMC"/>
</dbReference>
<dbReference type="GO" id="GO:0005694">
    <property type="term" value="C:chromosome"/>
    <property type="evidence" value="ECO:0007669"/>
    <property type="project" value="InterPro"/>
</dbReference>
<evidence type="ECO:0000256" key="2">
    <source>
        <dbReference type="ARBA" id="ARBA00022490"/>
    </source>
</evidence>
<comment type="similarity">
    <text evidence="7">Belongs to the SMC family.</text>
</comment>
<evidence type="ECO:0000313" key="11">
    <source>
        <dbReference type="Proteomes" id="UP000230052"/>
    </source>
</evidence>
<feature type="compositionally biased region" description="Basic and acidic residues" evidence="8">
    <location>
        <begin position="878"/>
        <end position="887"/>
    </location>
</feature>
<feature type="region of interest" description="Disordered" evidence="8">
    <location>
        <begin position="867"/>
        <end position="887"/>
    </location>
</feature>
<dbReference type="FunFam" id="3.40.50.300:FF:000901">
    <property type="entry name" value="Chromosome partition protein Smc"/>
    <property type="match status" value="1"/>
</dbReference>
<comment type="subunit">
    <text evidence="7">Homodimer.</text>
</comment>
<comment type="subcellular location">
    <subcellularLocation>
        <location evidence="1 7">Cytoplasm</location>
    </subcellularLocation>
</comment>
<dbReference type="GO" id="GO:0003677">
    <property type="term" value="F:DNA binding"/>
    <property type="evidence" value="ECO:0007669"/>
    <property type="project" value="UniProtKB-UniRule"/>
</dbReference>
<dbReference type="GO" id="GO:0007059">
    <property type="term" value="P:chromosome segregation"/>
    <property type="evidence" value="ECO:0007669"/>
    <property type="project" value="UniProtKB-UniRule"/>
</dbReference>
<dbReference type="GO" id="GO:0007062">
    <property type="term" value="P:sister chromatid cohesion"/>
    <property type="evidence" value="ECO:0007669"/>
    <property type="project" value="InterPro"/>
</dbReference>
<evidence type="ECO:0000256" key="5">
    <source>
        <dbReference type="ARBA" id="ARBA00023054"/>
    </source>
</evidence>
<dbReference type="PIRSF" id="PIRSF005719">
    <property type="entry name" value="SMC"/>
    <property type="match status" value="1"/>
</dbReference>
<dbReference type="GO" id="GO:0016887">
    <property type="term" value="F:ATP hydrolysis activity"/>
    <property type="evidence" value="ECO:0007669"/>
    <property type="project" value="InterPro"/>
</dbReference>
<accession>A0A2J0KQB2</accession>
<evidence type="ECO:0000256" key="3">
    <source>
        <dbReference type="ARBA" id="ARBA00022741"/>
    </source>
</evidence>
<protein>
    <recommendedName>
        <fullName evidence="7">Chromosome partition protein Smc</fullName>
    </recommendedName>
</protein>
<keyword evidence="6 7" id="KW-0238">DNA-binding</keyword>
<dbReference type="CDD" id="cd03278">
    <property type="entry name" value="ABC_SMC_barmotin"/>
    <property type="match status" value="1"/>
</dbReference>
<keyword evidence="2 7" id="KW-0963">Cytoplasm</keyword>
<evidence type="ECO:0000256" key="6">
    <source>
        <dbReference type="ARBA" id="ARBA00023125"/>
    </source>
</evidence>
<dbReference type="Gene3D" id="1.20.1060.20">
    <property type="match status" value="1"/>
</dbReference>
<feature type="coiled-coil region" evidence="7">
    <location>
        <begin position="402"/>
        <end position="436"/>
    </location>
</feature>
<feature type="binding site" evidence="7">
    <location>
        <begin position="32"/>
        <end position="39"/>
    </location>
    <ligand>
        <name>ATP</name>
        <dbReference type="ChEBI" id="CHEBI:30616"/>
    </ligand>
</feature>
<dbReference type="NCBIfam" id="TIGR02168">
    <property type="entry name" value="SMC_prok_B"/>
    <property type="match status" value="1"/>
</dbReference>
<evidence type="ECO:0000313" key="10">
    <source>
        <dbReference type="EMBL" id="PIU40832.1"/>
    </source>
</evidence>
<dbReference type="InterPro" id="IPR036277">
    <property type="entry name" value="SMC_hinge_sf"/>
</dbReference>
<dbReference type="HAMAP" id="MF_01894">
    <property type="entry name" value="Smc_prok"/>
    <property type="match status" value="1"/>
</dbReference>
<feature type="region of interest" description="Disordered" evidence="8">
    <location>
        <begin position="903"/>
        <end position="924"/>
    </location>
</feature>
<dbReference type="Pfam" id="PF06470">
    <property type="entry name" value="SMC_hinge"/>
    <property type="match status" value="1"/>
</dbReference>
<dbReference type="Proteomes" id="UP000230052">
    <property type="component" value="Unassembled WGS sequence"/>
</dbReference>
<dbReference type="InterPro" id="IPR027417">
    <property type="entry name" value="P-loop_NTPase"/>
</dbReference>
<dbReference type="FunFam" id="3.40.50.300:FF:000984">
    <property type="entry name" value="Chromosome partition protein Smc"/>
    <property type="match status" value="1"/>
</dbReference>
<gene>
    <name evidence="7 10" type="primary">smc</name>
    <name evidence="10" type="ORF">COS99_08605</name>
</gene>
<evidence type="ECO:0000256" key="8">
    <source>
        <dbReference type="SAM" id="MobiDB-lite"/>
    </source>
</evidence>
<feature type="compositionally biased region" description="Polar residues" evidence="8">
    <location>
        <begin position="867"/>
        <end position="877"/>
    </location>
</feature>
<name>A0A2J0KQB2_9BACT</name>
<dbReference type="SUPFAM" id="SSF52540">
    <property type="entry name" value="P-loop containing nucleoside triphosphate hydrolases"/>
    <property type="match status" value="1"/>
</dbReference>
<dbReference type="GO" id="GO:0005737">
    <property type="term" value="C:cytoplasm"/>
    <property type="evidence" value="ECO:0007669"/>
    <property type="project" value="UniProtKB-SubCell"/>
</dbReference>
<keyword evidence="5 7" id="KW-0175">Coiled coil</keyword>